<organism evidence="2 3">
    <name type="scientific">Collybiopsis confluens</name>
    <dbReference type="NCBI Taxonomy" id="2823264"/>
    <lineage>
        <taxon>Eukaryota</taxon>
        <taxon>Fungi</taxon>
        <taxon>Dikarya</taxon>
        <taxon>Basidiomycota</taxon>
        <taxon>Agaricomycotina</taxon>
        <taxon>Agaricomycetes</taxon>
        <taxon>Agaricomycetidae</taxon>
        <taxon>Agaricales</taxon>
        <taxon>Marasmiineae</taxon>
        <taxon>Omphalotaceae</taxon>
        <taxon>Collybiopsis</taxon>
    </lineage>
</organism>
<feature type="compositionally biased region" description="Pro residues" evidence="1">
    <location>
        <begin position="495"/>
        <end position="515"/>
    </location>
</feature>
<feature type="compositionally biased region" description="Low complexity" evidence="1">
    <location>
        <begin position="289"/>
        <end position="301"/>
    </location>
</feature>
<feature type="compositionally biased region" description="Polar residues" evidence="1">
    <location>
        <begin position="613"/>
        <end position="628"/>
    </location>
</feature>
<feature type="compositionally biased region" description="Low complexity" evidence="1">
    <location>
        <begin position="1"/>
        <end position="19"/>
    </location>
</feature>
<gene>
    <name evidence="2" type="ORF">D9757_001668</name>
</gene>
<feature type="region of interest" description="Disordered" evidence="1">
    <location>
        <begin position="88"/>
        <end position="131"/>
    </location>
</feature>
<feature type="compositionally biased region" description="Basic residues" evidence="1">
    <location>
        <begin position="103"/>
        <end position="115"/>
    </location>
</feature>
<dbReference type="OrthoDB" id="3070110at2759"/>
<dbReference type="Gene3D" id="3.90.810.10">
    <property type="entry name" value="CRIB domain"/>
    <property type="match status" value="1"/>
</dbReference>
<feature type="compositionally biased region" description="Basic and acidic residues" evidence="1">
    <location>
        <begin position="116"/>
        <end position="127"/>
    </location>
</feature>
<feature type="region of interest" description="Disordered" evidence="1">
    <location>
        <begin position="1"/>
        <end position="49"/>
    </location>
</feature>
<sequence>MDPSSSSSSYLSPPQSRTSRFSTIKVFGKFGSKNKEKGPPPVPPKDAPYYLNSNRSFVSIASQYARKPSAGSLHPSHSTMSLASSAMTADSDAIQSPPTSAKIKSKKSGFFGRKRSPGEDGSLKPTEDENISMPWNFQASHNIHVNEVYEGMPPSWTVSLAEAGFTPEEIAAIYSRKQSGTLTPSSFPASFRSPPILSNPHPRTSSLPRQYSNGSIRSATSSASPPPLPLNPLVGRKIQQQRSRNNSSSSSSLALSISLESASDTKMRPNILVEQGKDEIQTRHLSTATSSSQKTSPLSTSAPVSLNDNPPPSTPPRRAYYIANVDTTQSPPPAYEPGSSHSRHATIEKLDDRLEEDRTSGEGPEARASPGSAHSDANNIDNDGDDDEVDFHPVVPLIPLTPLALPDLDPGLGLGNLNFDFSDLGFTSLDITLDSRSSAKPSTSFSTSSTIPPVVIDDTAAKRTTITPSSITLSSVMNANSGDASSSLLAAPIVTPGPPASPTSPFPRTPSPPHSPMSSVSHSAHGPEPEPTTASTESTDGYTPGRLIKEIQGMLAPGGMSDGSRESRYQKGKKGRDQDLTPIERLRGYKNLEGDEEDVNHDKAWGGEDKHLSSTGWNSPALSESQSPTLPPASPLEIGPV</sequence>
<feature type="region of interest" description="Disordered" evidence="1">
    <location>
        <begin position="489"/>
        <end position="641"/>
    </location>
</feature>
<feature type="compositionally biased region" description="Polar residues" evidence="1">
    <location>
        <begin position="201"/>
        <end position="223"/>
    </location>
</feature>
<dbReference type="Proteomes" id="UP000518752">
    <property type="component" value="Unassembled WGS sequence"/>
</dbReference>
<feature type="region of interest" description="Disordered" evidence="1">
    <location>
        <begin position="176"/>
        <end position="388"/>
    </location>
</feature>
<feature type="compositionally biased region" description="Low complexity" evidence="1">
    <location>
        <begin position="238"/>
        <end position="262"/>
    </location>
</feature>
<dbReference type="EMBL" id="JAACJN010000008">
    <property type="protein sequence ID" value="KAF5391716.1"/>
    <property type="molecule type" value="Genomic_DNA"/>
</dbReference>
<accession>A0A8H5MFD7</accession>
<feature type="compositionally biased region" description="Basic and acidic residues" evidence="1">
    <location>
        <begin position="563"/>
        <end position="593"/>
    </location>
</feature>
<feature type="compositionally biased region" description="Basic and acidic residues" evidence="1">
    <location>
        <begin position="600"/>
        <end position="612"/>
    </location>
</feature>
<evidence type="ECO:0000256" key="1">
    <source>
        <dbReference type="SAM" id="MobiDB-lite"/>
    </source>
</evidence>
<reference evidence="2 3" key="1">
    <citation type="journal article" date="2020" name="ISME J.">
        <title>Uncovering the hidden diversity of litter-decomposition mechanisms in mushroom-forming fungi.</title>
        <authorList>
            <person name="Floudas D."/>
            <person name="Bentzer J."/>
            <person name="Ahren D."/>
            <person name="Johansson T."/>
            <person name="Persson P."/>
            <person name="Tunlid A."/>
        </authorList>
    </citation>
    <scope>NUCLEOTIDE SEQUENCE [LARGE SCALE GENOMIC DNA]</scope>
    <source>
        <strain evidence="2 3">CBS 406.79</strain>
    </source>
</reference>
<feature type="compositionally biased region" description="Low complexity" evidence="1">
    <location>
        <begin position="184"/>
        <end position="195"/>
    </location>
</feature>
<keyword evidence="3" id="KW-1185">Reference proteome</keyword>
<evidence type="ECO:0000313" key="3">
    <source>
        <dbReference type="Proteomes" id="UP000518752"/>
    </source>
</evidence>
<protein>
    <recommendedName>
        <fullName evidence="4">CRIB domain-containing protein</fullName>
    </recommendedName>
</protein>
<dbReference type="AlphaFoldDB" id="A0A8H5MFD7"/>
<evidence type="ECO:0008006" key="4">
    <source>
        <dbReference type="Google" id="ProtNLM"/>
    </source>
</evidence>
<name>A0A8H5MFD7_9AGAR</name>
<feature type="compositionally biased region" description="Basic and acidic residues" evidence="1">
    <location>
        <begin position="345"/>
        <end position="360"/>
    </location>
</feature>
<proteinExistence type="predicted"/>
<comment type="caution">
    <text evidence="2">The sequence shown here is derived from an EMBL/GenBank/DDBJ whole genome shotgun (WGS) entry which is preliminary data.</text>
</comment>
<evidence type="ECO:0000313" key="2">
    <source>
        <dbReference type="EMBL" id="KAF5391716.1"/>
    </source>
</evidence>
<dbReference type="InterPro" id="IPR036936">
    <property type="entry name" value="CRIB_dom_sf"/>
</dbReference>